<dbReference type="Proteomes" id="UP000288216">
    <property type="component" value="Unassembled WGS sequence"/>
</dbReference>
<dbReference type="Pfam" id="PF15146">
    <property type="entry name" value="FANCAA"/>
    <property type="match status" value="1"/>
</dbReference>
<comment type="caution">
    <text evidence="1">The sequence shown here is derived from an EMBL/GenBank/DDBJ whole genome shotgun (WGS) entry which is preliminary data.</text>
</comment>
<dbReference type="InterPro" id="IPR029251">
    <property type="entry name" value="Faap100"/>
</dbReference>
<evidence type="ECO:0000313" key="2">
    <source>
        <dbReference type="Proteomes" id="UP000288216"/>
    </source>
</evidence>
<dbReference type="EMBL" id="BFAA01000427">
    <property type="protein sequence ID" value="GCB72124.1"/>
    <property type="molecule type" value="Genomic_DNA"/>
</dbReference>
<organism evidence="1 2">
    <name type="scientific">Scyliorhinus torazame</name>
    <name type="common">Cloudy catshark</name>
    <name type="synonym">Catulus torazame</name>
    <dbReference type="NCBI Taxonomy" id="75743"/>
    <lineage>
        <taxon>Eukaryota</taxon>
        <taxon>Metazoa</taxon>
        <taxon>Chordata</taxon>
        <taxon>Craniata</taxon>
        <taxon>Vertebrata</taxon>
        <taxon>Chondrichthyes</taxon>
        <taxon>Elasmobranchii</taxon>
        <taxon>Galeomorphii</taxon>
        <taxon>Galeoidea</taxon>
        <taxon>Carcharhiniformes</taxon>
        <taxon>Scyliorhinidae</taxon>
        <taxon>Scyliorhinus</taxon>
    </lineage>
</organism>
<dbReference type="OrthoDB" id="6495021at2759"/>
<dbReference type="GO" id="GO:0005654">
    <property type="term" value="C:nucleoplasm"/>
    <property type="evidence" value="ECO:0007669"/>
    <property type="project" value="TreeGrafter"/>
</dbReference>
<gene>
    <name evidence="1" type="ORF">scyTo_0001834</name>
</gene>
<dbReference type="GO" id="GO:0036297">
    <property type="term" value="P:interstrand cross-link repair"/>
    <property type="evidence" value="ECO:0007669"/>
    <property type="project" value="InterPro"/>
</dbReference>
<sequence length="909" mass="98436">MAGSRVKAVRYLDQVQVGPAQGGLRPLAAPGRLCVWSGSQFVSLYQRNSGSLEIVYKLPSSVRQVEVDRRSERLFVLSANSGIYSIPLNQKGSVIEKTGVRESLLDASQAGSSHGSRMPRVCVVSDERCIIRDSAICSFVVSDDVVVTVASEGQSWRMSFLTLPPVGCEAQLCRKIEDVDFALHPNITCCEKSPRSNHPPVLCCIYPQTLKDSEACSRGDDHLRVEPSLFSLLFSVDANMLNSPIVLCGLPDGQVCFVPMKYGRSEAGGHVPRMTVLYHLEQPVVFIGGVMIKPERDGDQGHQLSTDKPLIADGIVVIGKGGKVVIIKASLQLEMWLPDFIQYHLRGPIVSACCLTSTLYYSTRWDFFSVELVQRDPSFGVMGRTADESNDQTDGVLPSVLTPISLNICGVVAVSKPSLTAKGDVDVVALTEKGKVMVCTLPHNLTAAQSMDLKATSAGQRIKDLLSGIGSVSDRISSLKCVMKQKDKALKELNQDFNICCALLSNWESQGKGMVPSNQPISCRVTARWNRLLLQDLLVVSCILENLSDWPLERRWSLCVRLVIQTSALTEASDSTTFTYSFPISELGPGKKMEVTAPLNSESDSFLALPVSVHSFLYYSLNSILPGSASELPFSRSSVLSPGLSESDGICLPLNTHVIDLLDCLHIHGGGATEMVSALNNNYKASTSDPLEIFLQSAMCSGVNDIKGSERLKGSFSVPGGENATKGPFSASIKLSSDLVKIAVKDLGTGSAAENGSDVLQWLLSANPEVATVRMQPLPIVHCTTPDGSSVRILTKQVSVDNLSVDGPLSVVEIVMECSSLTTFCFLHQAIARRVQMLLEQCPPSGDSLPAGLRVQCLRQLVHNAEALLKKVQSLRDQLCVGAEMNMNDTAAKFLQLYGQLRRTDLVIV</sequence>
<accession>A0A401PGA6</accession>
<evidence type="ECO:0008006" key="3">
    <source>
        <dbReference type="Google" id="ProtNLM"/>
    </source>
</evidence>
<proteinExistence type="predicted"/>
<dbReference type="STRING" id="75743.A0A401PGA6"/>
<dbReference type="PANTHER" id="PTHR14890">
    <property type="entry name" value="FANCONI ANEMIA CORE COMPLEX-ASSOCIATED PROTEIN 100"/>
    <property type="match status" value="1"/>
</dbReference>
<dbReference type="GO" id="GO:0043240">
    <property type="term" value="C:Fanconi anaemia nuclear complex"/>
    <property type="evidence" value="ECO:0007669"/>
    <property type="project" value="InterPro"/>
</dbReference>
<protein>
    <recommendedName>
        <fullName evidence="3">FA core complex associated protein 100</fullName>
    </recommendedName>
</protein>
<keyword evidence="2" id="KW-1185">Reference proteome</keyword>
<dbReference type="AlphaFoldDB" id="A0A401PGA6"/>
<dbReference type="OMA" id="RVHHAVI"/>
<reference evidence="1 2" key="1">
    <citation type="journal article" date="2018" name="Nat. Ecol. Evol.">
        <title>Shark genomes provide insights into elasmobranch evolution and the origin of vertebrates.</title>
        <authorList>
            <person name="Hara Y"/>
            <person name="Yamaguchi K"/>
            <person name="Onimaru K"/>
            <person name="Kadota M"/>
            <person name="Koyanagi M"/>
            <person name="Keeley SD"/>
            <person name="Tatsumi K"/>
            <person name="Tanaka K"/>
            <person name="Motone F"/>
            <person name="Kageyama Y"/>
            <person name="Nozu R"/>
            <person name="Adachi N"/>
            <person name="Nishimura O"/>
            <person name="Nakagawa R"/>
            <person name="Tanegashima C"/>
            <person name="Kiyatake I"/>
            <person name="Matsumoto R"/>
            <person name="Murakumo K"/>
            <person name="Nishida K"/>
            <person name="Terakita A"/>
            <person name="Kuratani S"/>
            <person name="Sato K"/>
            <person name="Hyodo S Kuraku.S."/>
        </authorList>
    </citation>
    <scope>NUCLEOTIDE SEQUENCE [LARGE SCALE GENOMIC DNA]</scope>
</reference>
<dbReference type="PANTHER" id="PTHR14890:SF1">
    <property type="entry name" value="FANCONI ANEMIA CORE COMPLEX-ASSOCIATED PROTEIN 100"/>
    <property type="match status" value="1"/>
</dbReference>
<name>A0A401PGA6_SCYTO</name>
<evidence type="ECO:0000313" key="1">
    <source>
        <dbReference type="EMBL" id="GCB72124.1"/>
    </source>
</evidence>